<evidence type="ECO:0000313" key="2">
    <source>
        <dbReference type="Proteomes" id="UP000199356"/>
    </source>
</evidence>
<proteinExistence type="predicted"/>
<name>A0A1I5RVV8_9RHOB</name>
<dbReference type="InterPro" id="IPR021146">
    <property type="entry name" value="Phage_gp6-like_head-tail"/>
</dbReference>
<reference evidence="1 2" key="1">
    <citation type="submission" date="2016-10" db="EMBL/GenBank/DDBJ databases">
        <authorList>
            <person name="de Groot N.N."/>
        </authorList>
    </citation>
    <scope>NUCLEOTIDE SEQUENCE [LARGE SCALE GENOMIC DNA]</scope>
    <source>
        <strain evidence="1 2">DSM 19547</strain>
    </source>
</reference>
<dbReference type="RefSeq" id="WP_093422369.1">
    <property type="nucleotide sequence ID" value="NZ_FOXA01000009.1"/>
</dbReference>
<dbReference type="AlphaFoldDB" id="A0A1I5RVV8"/>
<organism evidence="1 2">
    <name type="scientific">Tranquillimonas alkanivorans</name>
    <dbReference type="NCBI Taxonomy" id="441119"/>
    <lineage>
        <taxon>Bacteria</taxon>
        <taxon>Pseudomonadati</taxon>
        <taxon>Pseudomonadota</taxon>
        <taxon>Alphaproteobacteria</taxon>
        <taxon>Rhodobacterales</taxon>
        <taxon>Roseobacteraceae</taxon>
        <taxon>Tranquillimonas</taxon>
    </lineage>
</organism>
<dbReference type="Pfam" id="PF05135">
    <property type="entry name" value="Phage_connect_1"/>
    <property type="match status" value="1"/>
</dbReference>
<dbReference type="STRING" id="441119.SAMN04488047_109122"/>
<gene>
    <name evidence="1" type="ORF">SAMN04488047_109122</name>
</gene>
<dbReference type="InterPro" id="IPR006450">
    <property type="entry name" value="Phage_HK97_gp6-like"/>
</dbReference>
<sequence length="105" mass="11681">MAIVLLSEVKEQLAFTDDIGSADDQLLTRKIDAAQSHIERLLGFKIEETFGGVDQDPVPPALIEAVSQLAAWWYEQREAAVVGATANEVPFNVREIVNEYRGFTF</sequence>
<dbReference type="NCBIfam" id="TIGR01560">
    <property type="entry name" value="put_DNA_pack"/>
    <property type="match status" value="1"/>
</dbReference>
<dbReference type="Proteomes" id="UP000199356">
    <property type="component" value="Unassembled WGS sequence"/>
</dbReference>
<protein>
    <submittedName>
        <fullName evidence="1">Phage gp6-like head-tail connector protein</fullName>
    </submittedName>
</protein>
<dbReference type="CDD" id="cd08054">
    <property type="entry name" value="gp6"/>
    <property type="match status" value="1"/>
</dbReference>
<dbReference type="EMBL" id="FOXA01000009">
    <property type="protein sequence ID" value="SFP62709.1"/>
    <property type="molecule type" value="Genomic_DNA"/>
</dbReference>
<dbReference type="OrthoDB" id="7307102at2"/>
<accession>A0A1I5RVV8</accession>
<evidence type="ECO:0000313" key="1">
    <source>
        <dbReference type="EMBL" id="SFP62709.1"/>
    </source>
</evidence>
<keyword evidence="2" id="KW-1185">Reference proteome</keyword>
<dbReference type="Gene3D" id="1.10.3230.30">
    <property type="entry name" value="Phage gp6-like head-tail connector protein"/>
    <property type="match status" value="1"/>
</dbReference>